<accession>A0A1G7KXR9</accession>
<keyword evidence="3 5" id="KW-1133">Transmembrane helix</keyword>
<evidence type="ECO:0000256" key="4">
    <source>
        <dbReference type="ARBA" id="ARBA00023136"/>
    </source>
</evidence>
<comment type="subcellular location">
    <subcellularLocation>
        <location evidence="1">Membrane</location>
        <topology evidence="1">Multi-pass membrane protein</topology>
    </subcellularLocation>
</comment>
<keyword evidence="8" id="KW-1185">Reference proteome</keyword>
<dbReference type="Pfam" id="PF04138">
    <property type="entry name" value="GtrA_DPMS_TM"/>
    <property type="match status" value="1"/>
</dbReference>
<dbReference type="RefSeq" id="WP_172838246.1">
    <property type="nucleotide sequence ID" value="NZ_LT629690.1"/>
</dbReference>
<evidence type="ECO:0000313" key="7">
    <source>
        <dbReference type="EMBL" id="SDF41993.1"/>
    </source>
</evidence>
<gene>
    <name evidence="7" type="ORF">SAMN05444167_2352</name>
</gene>
<evidence type="ECO:0000256" key="3">
    <source>
        <dbReference type="ARBA" id="ARBA00022989"/>
    </source>
</evidence>
<keyword evidence="4 5" id="KW-0472">Membrane</keyword>
<feature type="transmembrane region" description="Helical" evidence="5">
    <location>
        <begin position="14"/>
        <end position="35"/>
    </location>
</feature>
<dbReference type="InterPro" id="IPR007267">
    <property type="entry name" value="GtrA_DPMS_TM"/>
</dbReference>
<evidence type="ECO:0000313" key="8">
    <source>
        <dbReference type="Proteomes" id="UP000182427"/>
    </source>
</evidence>
<keyword evidence="2 5" id="KW-0812">Transmembrane</keyword>
<name>A0A1G7KXR9_9BACT</name>
<dbReference type="PROSITE" id="PS51257">
    <property type="entry name" value="PROKAR_LIPOPROTEIN"/>
    <property type="match status" value="1"/>
</dbReference>
<organism evidence="7 8">
    <name type="scientific">Terriglobus roseus</name>
    <dbReference type="NCBI Taxonomy" id="392734"/>
    <lineage>
        <taxon>Bacteria</taxon>
        <taxon>Pseudomonadati</taxon>
        <taxon>Acidobacteriota</taxon>
        <taxon>Terriglobia</taxon>
        <taxon>Terriglobales</taxon>
        <taxon>Acidobacteriaceae</taxon>
        <taxon>Terriglobus</taxon>
    </lineage>
</organism>
<sequence length="162" mass="18028">MKERITSIFQSGEFVRFLLVGVCNTLFGYGCYAAFVAVYKHFLPQHMLYLTVDLASITATPLGVTFSFLTYKFFVFKTKGNYLREWLRCLMVYGAASLPNLILLPMVTKLLMMVHSVRGVAPYFAGAIVMGGVALFTYVAHKKFSFVPGEPTQPLEPTGALS</sequence>
<reference evidence="7 8" key="1">
    <citation type="submission" date="2016-10" db="EMBL/GenBank/DDBJ databases">
        <authorList>
            <person name="de Groot N.N."/>
        </authorList>
    </citation>
    <scope>NUCLEOTIDE SEQUENCE [LARGE SCALE GENOMIC DNA]</scope>
    <source>
        <strain evidence="7 8">GAS232</strain>
    </source>
</reference>
<feature type="transmembrane region" description="Helical" evidence="5">
    <location>
        <begin position="47"/>
        <end position="74"/>
    </location>
</feature>
<feature type="domain" description="GtrA/DPMS transmembrane" evidence="6">
    <location>
        <begin position="16"/>
        <end position="146"/>
    </location>
</feature>
<feature type="transmembrane region" description="Helical" evidence="5">
    <location>
        <begin position="86"/>
        <end position="108"/>
    </location>
</feature>
<feature type="transmembrane region" description="Helical" evidence="5">
    <location>
        <begin position="120"/>
        <end position="140"/>
    </location>
</feature>
<dbReference type="EMBL" id="LT629690">
    <property type="protein sequence ID" value="SDF41993.1"/>
    <property type="molecule type" value="Genomic_DNA"/>
</dbReference>
<proteinExistence type="predicted"/>
<evidence type="ECO:0000256" key="1">
    <source>
        <dbReference type="ARBA" id="ARBA00004141"/>
    </source>
</evidence>
<protein>
    <submittedName>
        <fullName evidence="7">Putative flippase GtrA (Transmembrane translocase of bactoprenol-linked glucose)</fullName>
    </submittedName>
</protein>
<evidence type="ECO:0000256" key="2">
    <source>
        <dbReference type="ARBA" id="ARBA00022692"/>
    </source>
</evidence>
<dbReference type="GO" id="GO:0016020">
    <property type="term" value="C:membrane"/>
    <property type="evidence" value="ECO:0007669"/>
    <property type="project" value="UniProtKB-SubCell"/>
</dbReference>
<evidence type="ECO:0000259" key="6">
    <source>
        <dbReference type="Pfam" id="PF04138"/>
    </source>
</evidence>
<dbReference type="GO" id="GO:0000271">
    <property type="term" value="P:polysaccharide biosynthetic process"/>
    <property type="evidence" value="ECO:0007669"/>
    <property type="project" value="InterPro"/>
</dbReference>
<dbReference type="Proteomes" id="UP000182427">
    <property type="component" value="Chromosome I"/>
</dbReference>
<evidence type="ECO:0000256" key="5">
    <source>
        <dbReference type="SAM" id="Phobius"/>
    </source>
</evidence>
<dbReference type="AlphaFoldDB" id="A0A1G7KXR9"/>